<organism evidence="11 12">
    <name type="scientific">Pholiota conissans</name>
    <dbReference type="NCBI Taxonomy" id="109636"/>
    <lineage>
        <taxon>Eukaryota</taxon>
        <taxon>Fungi</taxon>
        <taxon>Dikarya</taxon>
        <taxon>Basidiomycota</taxon>
        <taxon>Agaricomycotina</taxon>
        <taxon>Agaricomycetes</taxon>
        <taxon>Agaricomycetidae</taxon>
        <taxon>Agaricales</taxon>
        <taxon>Agaricineae</taxon>
        <taxon>Strophariaceae</taxon>
        <taxon>Pholiota</taxon>
    </lineage>
</organism>
<evidence type="ECO:0000313" key="11">
    <source>
        <dbReference type="EMBL" id="KAF9476814.1"/>
    </source>
</evidence>
<comment type="caution">
    <text evidence="11">The sequence shown here is derived from an EMBL/GenBank/DDBJ whole genome shotgun (WGS) entry which is preliminary data.</text>
</comment>
<dbReference type="InterPro" id="IPR023696">
    <property type="entry name" value="Ureohydrolase_dom_sf"/>
</dbReference>
<dbReference type="PRINTS" id="PR01270">
    <property type="entry name" value="HDASUPER"/>
</dbReference>
<keyword evidence="5" id="KW-0378">Hydrolase</keyword>
<dbReference type="Gene3D" id="3.40.800.20">
    <property type="entry name" value="Histone deacetylase domain"/>
    <property type="match status" value="1"/>
</dbReference>
<dbReference type="InterPro" id="IPR023801">
    <property type="entry name" value="His_deacetylse_dom"/>
</dbReference>
<protein>
    <recommendedName>
        <fullName evidence="3">histone deacetylase</fullName>
        <ecNumber evidence="3">3.5.1.98</ecNumber>
    </recommendedName>
</protein>
<evidence type="ECO:0000256" key="6">
    <source>
        <dbReference type="ARBA" id="ARBA00022853"/>
    </source>
</evidence>
<sequence>MEGYTSKPVVYIGSQELAKISALLPSNKKRSMIVHSLVSSLGLMNNPKASENARRLQVVSPRKASYKDLAVYHTRDYLNAVLDASNLTTDGEDQETDILVNAEFGLEDDCPRFAGLAEYVQLVGGATLTATKALQQNLADIAICWDGGRHHARKSHASGFCYVADCILAILALKRPPVQSANPTPPNTLSTVRKPRIMYLDLDLHFSDAVSEAFYSPVSFSTPQVLTLSIHHTAPGFFPASERAALSNPSSPNFDPFTLSLPLKQGASDKTYECIWPIVENIRKTFEPDFVVLQCGVDALAGDPCATFNWSLGDSPGSMGWCVQKVVNEWPGKKLLLGGGGYNSPNAARAWAYLTSIAMNKPLDLETEIPDHVGFPLYGPSFTLNVSAGNMNDHNSEEDLGTLHTRFDNIIEVLQKRLAV</sequence>
<evidence type="ECO:0000256" key="4">
    <source>
        <dbReference type="ARBA" id="ARBA00022491"/>
    </source>
</evidence>
<dbReference type="PANTHER" id="PTHR10625:SF14">
    <property type="entry name" value="HISTONE DEACETYLASE 8"/>
    <property type="match status" value="1"/>
</dbReference>
<reference evidence="11" key="1">
    <citation type="submission" date="2020-11" db="EMBL/GenBank/DDBJ databases">
        <authorList>
            <consortium name="DOE Joint Genome Institute"/>
            <person name="Ahrendt S."/>
            <person name="Riley R."/>
            <person name="Andreopoulos W."/>
            <person name="Labutti K."/>
            <person name="Pangilinan J."/>
            <person name="Ruiz-Duenas F.J."/>
            <person name="Barrasa J.M."/>
            <person name="Sanchez-Garcia M."/>
            <person name="Camarero S."/>
            <person name="Miyauchi S."/>
            <person name="Serrano A."/>
            <person name="Linde D."/>
            <person name="Babiker R."/>
            <person name="Drula E."/>
            <person name="Ayuso-Fernandez I."/>
            <person name="Pacheco R."/>
            <person name="Padilla G."/>
            <person name="Ferreira P."/>
            <person name="Barriuso J."/>
            <person name="Kellner H."/>
            <person name="Castanera R."/>
            <person name="Alfaro M."/>
            <person name="Ramirez L."/>
            <person name="Pisabarro A.G."/>
            <person name="Kuo A."/>
            <person name="Tritt A."/>
            <person name="Lipzen A."/>
            <person name="He G."/>
            <person name="Yan M."/>
            <person name="Ng V."/>
            <person name="Cullen D."/>
            <person name="Martin F."/>
            <person name="Rosso M.-N."/>
            <person name="Henrissat B."/>
            <person name="Hibbett D."/>
            <person name="Martinez A.T."/>
            <person name="Grigoriev I.V."/>
        </authorList>
    </citation>
    <scope>NUCLEOTIDE SEQUENCE</scope>
    <source>
        <strain evidence="11">CIRM-BRFM 674</strain>
    </source>
</reference>
<evidence type="ECO:0000256" key="2">
    <source>
        <dbReference type="ARBA" id="ARBA00006457"/>
    </source>
</evidence>
<evidence type="ECO:0000256" key="7">
    <source>
        <dbReference type="ARBA" id="ARBA00023015"/>
    </source>
</evidence>
<comment type="subcellular location">
    <subcellularLocation>
        <location evidence="1">Nucleus</location>
    </subcellularLocation>
</comment>
<evidence type="ECO:0000256" key="3">
    <source>
        <dbReference type="ARBA" id="ARBA00012111"/>
    </source>
</evidence>
<proteinExistence type="inferred from homology"/>
<keyword evidence="7" id="KW-0805">Transcription regulation</keyword>
<dbReference type="InterPro" id="IPR000286">
    <property type="entry name" value="HDACs"/>
</dbReference>
<dbReference type="GO" id="GO:0005634">
    <property type="term" value="C:nucleus"/>
    <property type="evidence" value="ECO:0007669"/>
    <property type="project" value="UniProtKB-SubCell"/>
</dbReference>
<keyword evidence="6" id="KW-0156">Chromatin regulator</keyword>
<dbReference type="EMBL" id="MU155281">
    <property type="protein sequence ID" value="KAF9476814.1"/>
    <property type="molecule type" value="Genomic_DNA"/>
</dbReference>
<accession>A0A9P6CY05</accession>
<dbReference type="Pfam" id="PF00850">
    <property type="entry name" value="Hist_deacetyl"/>
    <property type="match status" value="1"/>
</dbReference>
<keyword evidence="9" id="KW-0539">Nucleus</keyword>
<keyword evidence="12" id="KW-1185">Reference proteome</keyword>
<gene>
    <name evidence="11" type="ORF">BDN70DRAFT_881942</name>
</gene>
<dbReference type="EC" id="3.5.1.98" evidence="3"/>
<comment type="similarity">
    <text evidence="2">Belongs to the histone deacetylase family. HD type 1 subfamily.</text>
</comment>
<evidence type="ECO:0000259" key="10">
    <source>
        <dbReference type="Pfam" id="PF00850"/>
    </source>
</evidence>
<dbReference type="InterPro" id="IPR037138">
    <property type="entry name" value="His_deacetylse_dom_sf"/>
</dbReference>
<dbReference type="OrthoDB" id="73273at2759"/>
<dbReference type="SUPFAM" id="SSF52768">
    <property type="entry name" value="Arginase/deacetylase"/>
    <property type="match status" value="1"/>
</dbReference>
<keyword evidence="8" id="KW-0804">Transcription</keyword>
<evidence type="ECO:0000256" key="8">
    <source>
        <dbReference type="ARBA" id="ARBA00023163"/>
    </source>
</evidence>
<keyword evidence="4" id="KW-0678">Repressor</keyword>
<name>A0A9P6CY05_9AGAR</name>
<dbReference type="PANTHER" id="PTHR10625">
    <property type="entry name" value="HISTONE DEACETYLASE HDAC1-RELATED"/>
    <property type="match status" value="1"/>
</dbReference>
<evidence type="ECO:0000256" key="9">
    <source>
        <dbReference type="ARBA" id="ARBA00023242"/>
    </source>
</evidence>
<evidence type="ECO:0000256" key="1">
    <source>
        <dbReference type="ARBA" id="ARBA00004123"/>
    </source>
</evidence>
<feature type="domain" description="Histone deacetylase" evidence="10">
    <location>
        <begin position="26"/>
        <end position="356"/>
    </location>
</feature>
<evidence type="ECO:0000256" key="5">
    <source>
        <dbReference type="ARBA" id="ARBA00022801"/>
    </source>
</evidence>
<dbReference type="AlphaFoldDB" id="A0A9P6CY05"/>
<evidence type="ECO:0000313" key="12">
    <source>
        <dbReference type="Proteomes" id="UP000807469"/>
    </source>
</evidence>
<dbReference type="GO" id="GO:0141221">
    <property type="term" value="F:histone deacetylase activity, hydrolytic mechanism"/>
    <property type="evidence" value="ECO:0007669"/>
    <property type="project" value="UniProtKB-EC"/>
</dbReference>
<dbReference type="Proteomes" id="UP000807469">
    <property type="component" value="Unassembled WGS sequence"/>
</dbReference>
<dbReference type="GO" id="GO:0031507">
    <property type="term" value="P:heterochromatin formation"/>
    <property type="evidence" value="ECO:0007669"/>
    <property type="project" value="TreeGrafter"/>
</dbReference>